<keyword evidence="4 6" id="KW-1133">Transmembrane helix</keyword>
<keyword evidence="3 6" id="KW-0812">Transmembrane</keyword>
<evidence type="ECO:0000256" key="5">
    <source>
        <dbReference type="ARBA" id="ARBA00023136"/>
    </source>
</evidence>
<feature type="transmembrane region" description="Helical" evidence="6">
    <location>
        <begin position="309"/>
        <end position="327"/>
    </location>
</feature>
<dbReference type="AlphaFoldDB" id="H1DI14"/>
<dbReference type="InterPro" id="IPR050638">
    <property type="entry name" value="AA-Vitamin_Transporters"/>
</dbReference>
<evidence type="ECO:0000256" key="4">
    <source>
        <dbReference type="ARBA" id="ARBA00022989"/>
    </source>
</evidence>
<feature type="transmembrane region" description="Helical" evidence="6">
    <location>
        <begin position="163"/>
        <end position="181"/>
    </location>
</feature>
<evidence type="ECO:0000313" key="9">
    <source>
        <dbReference type="Proteomes" id="UP000004892"/>
    </source>
</evidence>
<feature type="transmembrane region" description="Helical" evidence="6">
    <location>
        <begin position="68"/>
        <end position="93"/>
    </location>
</feature>
<reference evidence="8 9" key="1">
    <citation type="submission" date="2012-01" db="EMBL/GenBank/DDBJ databases">
        <title>The Genome Sequence of Odoribacter laneus YIT 12061.</title>
        <authorList>
            <consortium name="The Broad Institute Genome Sequencing Platform"/>
            <person name="Earl A."/>
            <person name="Ward D."/>
            <person name="Feldgarden M."/>
            <person name="Gevers D."/>
            <person name="Morotomi M."/>
            <person name="Young S.K."/>
            <person name="Zeng Q."/>
            <person name="Gargeya S."/>
            <person name="Fitzgerald M."/>
            <person name="Haas B."/>
            <person name="Abouelleil A."/>
            <person name="Alvarado L."/>
            <person name="Arachchi H.M."/>
            <person name="Berlin A."/>
            <person name="Chapman S.B."/>
            <person name="Gearin G."/>
            <person name="Goldberg J."/>
            <person name="Griggs A."/>
            <person name="Gujja S."/>
            <person name="Hansen M."/>
            <person name="Heiman D."/>
            <person name="Howarth C."/>
            <person name="Larimer J."/>
            <person name="Lui A."/>
            <person name="MacDonald P.J.P."/>
            <person name="McCowen C."/>
            <person name="Montmayeur A."/>
            <person name="Murphy C."/>
            <person name="Neiman D."/>
            <person name="Pearson M."/>
            <person name="Priest M."/>
            <person name="Roberts A."/>
            <person name="Saif S."/>
            <person name="Shea T."/>
            <person name="Sisk P."/>
            <person name="Stolte C."/>
            <person name="Sykes S."/>
            <person name="Wortman J."/>
            <person name="Nusbaum C."/>
            <person name="Birren B."/>
        </authorList>
    </citation>
    <scope>NUCLEOTIDE SEQUENCE [LARGE SCALE GENOMIC DNA]</scope>
    <source>
        <strain evidence="8 9">YIT 12061</strain>
    </source>
</reference>
<evidence type="ECO:0000256" key="1">
    <source>
        <dbReference type="ARBA" id="ARBA00004651"/>
    </source>
</evidence>
<protein>
    <recommendedName>
        <fullName evidence="7">EamA domain-containing protein</fullName>
    </recommendedName>
</protein>
<feature type="transmembrane region" description="Helical" evidence="6">
    <location>
        <begin position="254"/>
        <end position="273"/>
    </location>
</feature>
<feature type="domain" description="EamA" evidence="7">
    <location>
        <begin position="41"/>
        <end position="177"/>
    </location>
</feature>
<dbReference type="InterPro" id="IPR037185">
    <property type="entry name" value="EmrE-like"/>
</dbReference>
<dbReference type="PATRIC" id="fig|742817.3.peg.2022"/>
<gene>
    <name evidence="8" type="ORF">HMPREF9449_01900</name>
</gene>
<dbReference type="STRING" id="742817.HMPREF9449_01900"/>
<feature type="domain" description="EamA" evidence="7">
    <location>
        <begin position="190"/>
        <end position="328"/>
    </location>
</feature>
<comment type="subcellular location">
    <subcellularLocation>
        <location evidence="1">Cell membrane</location>
        <topology evidence="1">Multi-pass membrane protein</topology>
    </subcellularLocation>
</comment>
<keyword evidence="5 6" id="KW-0472">Membrane</keyword>
<dbReference type="Proteomes" id="UP000004892">
    <property type="component" value="Unassembled WGS sequence"/>
</dbReference>
<dbReference type="Pfam" id="PF00892">
    <property type="entry name" value="EamA"/>
    <property type="match status" value="2"/>
</dbReference>
<sequence>MKNIRQILPHSYRLLKDKKKTHNLKISYELKNINMKTREIIGNLMVLGTILIYSFNTNFMKVLMPEWIGPLGLVLARCLMCAVGFWIIGLFLPRTPENSPGRRDIGMMMLGGVLGIGANLLLYLTGLNITGPVDTFVIRTLQPIIVLLLAVLILHVKFTKYKMIGIILGLGGALYVSIMPHSGNVKDSFTGDILVFASTVAKSLFLVLIKPYTQKYNAFVVMKWMGLAAFIVTFPFGIRQLLQASLFHTTAPVAIWLEFGFILLITTMGAYYLSVKALNYITPFVESAYIYLLPVTGAIVTIGMGLQKFSWHDPIALALIVIGFIFINKKTPTTSQTAKP</sequence>
<dbReference type="GO" id="GO:0005886">
    <property type="term" value="C:plasma membrane"/>
    <property type="evidence" value="ECO:0007669"/>
    <property type="project" value="UniProtKB-SubCell"/>
</dbReference>
<evidence type="ECO:0000256" key="6">
    <source>
        <dbReference type="SAM" id="Phobius"/>
    </source>
</evidence>
<dbReference type="PANTHER" id="PTHR32322">
    <property type="entry name" value="INNER MEMBRANE TRANSPORTER"/>
    <property type="match status" value="1"/>
</dbReference>
<dbReference type="eggNOG" id="COG0697">
    <property type="taxonomic scope" value="Bacteria"/>
</dbReference>
<feature type="transmembrane region" description="Helical" evidence="6">
    <location>
        <begin position="280"/>
        <end position="303"/>
    </location>
</feature>
<name>H1DI14_9BACT</name>
<dbReference type="SUPFAM" id="SSF103481">
    <property type="entry name" value="Multidrug resistance efflux transporter EmrE"/>
    <property type="match status" value="2"/>
</dbReference>
<comment type="caution">
    <text evidence="8">The sequence shown here is derived from an EMBL/GenBank/DDBJ whole genome shotgun (WGS) entry which is preliminary data.</text>
</comment>
<evidence type="ECO:0000259" key="7">
    <source>
        <dbReference type="Pfam" id="PF00892"/>
    </source>
</evidence>
<feature type="transmembrane region" description="Helical" evidence="6">
    <location>
        <begin position="40"/>
        <end position="56"/>
    </location>
</feature>
<feature type="transmembrane region" description="Helical" evidence="6">
    <location>
        <begin position="105"/>
        <end position="124"/>
    </location>
</feature>
<dbReference type="HOGENOM" id="CLU_033863_4_5_10"/>
<feature type="transmembrane region" description="Helical" evidence="6">
    <location>
        <begin position="136"/>
        <end position="156"/>
    </location>
</feature>
<proteinExistence type="predicted"/>
<dbReference type="EMBL" id="ADMC01000024">
    <property type="protein sequence ID" value="EHP46885.1"/>
    <property type="molecule type" value="Genomic_DNA"/>
</dbReference>
<evidence type="ECO:0000256" key="3">
    <source>
        <dbReference type="ARBA" id="ARBA00022692"/>
    </source>
</evidence>
<dbReference type="InterPro" id="IPR000620">
    <property type="entry name" value="EamA_dom"/>
</dbReference>
<keyword evidence="9" id="KW-1185">Reference proteome</keyword>
<keyword evidence="2" id="KW-1003">Cell membrane</keyword>
<feature type="transmembrane region" description="Helical" evidence="6">
    <location>
        <begin position="193"/>
        <end position="212"/>
    </location>
</feature>
<dbReference type="PANTHER" id="PTHR32322:SF18">
    <property type="entry name" value="S-ADENOSYLMETHIONINE_S-ADENOSYLHOMOCYSTEINE TRANSPORTER"/>
    <property type="match status" value="1"/>
</dbReference>
<accession>H1DI14</accession>
<feature type="transmembrane region" description="Helical" evidence="6">
    <location>
        <begin position="224"/>
        <end position="242"/>
    </location>
</feature>
<organism evidence="8 9">
    <name type="scientific">Odoribacter laneus YIT 12061</name>
    <dbReference type="NCBI Taxonomy" id="742817"/>
    <lineage>
        <taxon>Bacteria</taxon>
        <taxon>Pseudomonadati</taxon>
        <taxon>Bacteroidota</taxon>
        <taxon>Bacteroidia</taxon>
        <taxon>Bacteroidales</taxon>
        <taxon>Odoribacteraceae</taxon>
        <taxon>Odoribacter</taxon>
    </lineage>
</organism>
<evidence type="ECO:0000256" key="2">
    <source>
        <dbReference type="ARBA" id="ARBA00022475"/>
    </source>
</evidence>
<evidence type="ECO:0000313" key="8">
    <source>
        <dbReference type="EMBL" id="EHP46885.1"/>
    </source>
</evidence>